<comment type="caution">
    <text evidence="1">The sequence shown here is derived from an EMBL/GenBank/DDBJ whole genome shotgun (WGS) entry which is preliminary data.</text>
</comment>
<dbReference type="EMBL" id="CAIIXF020000012">
    <property type="protein sequence ID" value="CAH1801637.1"/>
    <property type="molecule type" value="Genomic_DNA"/>
</dbReference>
<evidence type="ECO:0000313" key="1">
    <source>
        <dbReference type="EMBL" id="CAH1801637.1"/>
    </source>
</evidence>
<evidence type="ECO:0000313" key="2">
    <source>
        <dbReference type="Proteomes" id="UP000749559"/>
    </source>
</evidence>
<organism evidence="1 2">
    <name type="scientific">Owenia fusiformis</name>
    <name type="common">Polychaete worm</name>
    <dbReference type="NCBI Taxonomy" id="6347"/>
    <lineage>
        <taxon>Eukaryota</taxon>
        <taxon>Metazoa</taxon>
        <taxon>Spiralia</taxon>
        <taxon>Lophotrochozoa</taxon>
        <taxon>Annelida</taxon>
        <taxon>Polychaeta</taxon>
        <taxon>Sedentaria</taxon>
        <taxon>Canalipalpata</taxon>
        <taxon>Sabellida</taxon>
        <taxon>Oweniida</taxon>
        <taxon>Oweniidae</taxon>
        <taxon>Owenia</taxon>
    </lineage>
</organism>
<dbReference type="AlphaFoldDB" id="A0A8J1TL75"/>
<dbReference type="Proteomes" id="UP000749559">
    <property type="component" value="Unassembled WGS sequence"/>
</dbReference>
<gene>
    <name evidence="1" type="ORF">OFUS_LOCUS25408</name>
</gene>
<proteinExistence type="predicted"/>
<keyword evidence="2" id="KW-1185">Reference proteome</keyword>
<reference evidence="1" key="1">
    <citation type="submission" date="2022-03" db="EMBL/GenBank/DDBJ databases">
        <authorList>
            <person name="Martin C."/>
        </authorList>
    </citation>
    <scope>NUCLEOTIDE SEQUENCE</scope>
</reference>
<name>A0A8J1TL75_OWEFU</name>
<sequence>MPTPRISQTTYNMVQKDEAYTDLNDNMEVVDPEKDSEELGCCGKCLAKVFGFIEELTDKWWFVGVVFTVILTINIVGIVLDWLVVVDILNMTKGLVFGPPEVEITNAIITVTALSSFTFLLEVINLGIEMKTGEPWIEEDTGQVITLYLNNIPLTIINAFIAACREIAISYFVLAKTGFSLLSVAIRLFLALVHFVTKKEKTYRDSFTRFLLLIGLGVLFSASMAIFIFSYVSPQEGNEYIFRKPETWVKERPNRAKYFDGVSIFYNSPSFNCGTQGNDTKWLKLESLYDELEEKVNRNWFELEFTNSGAQFRVINQTSESTDISSCFSMDFGTCSVIKQVPASCNSLSGIMSTTIKLTFKYDKPTKYLVMGDIKYNAKLTSNQTCVDTQQSPDGKLKYLNNELGQLVYFKTKTTAANTGHFQGNDTTGFDFYTYPNDIQNIEEVWITGFRQCPMSGSKYPNLDATLPIVC</sequence>
<dbReference type="OrthoDB" id="6268706at2759"/>
<protein>
    <submittedName>
        <fullName evidence="1">Uncharacterized protein</fullName>
    </submittedName>
</protein>
<accession>A0A8J1TL75</accession>